<sequence length="366" mass="41157">MEWQAKTAATKNISLFIVSSFKVKYGANIQISFFFLPIFATEKTLNQFIMGLLSSLFGKSKSDANEQEKQDKKNFDILKYDGIRARNMGKLPYAIKCFEEAVALQEEKETLGLLASAYLQANRTEDARITLDRLIAKDETNVQALLSLASVCYIQEDYEGMDKACQKAIALDEKNAQAYYLAARAARGLKNDLQAIVMLTKAIVQNESFTEAYLLRAEVLWEMRQAKDALNDLEQVLKLNPEEEEALLLKATIHIGMGENQEGEACVEQVIALNPFNVKAYLLKGGLLIEEKQLDKALENYQEAIELIPQEAQLYQERGRVHLLMGDKAGAAEDMKKAIELAPEKENLISGNFNNFEKSNLQTGIY</sequence>
<feature type="repeat" description="TPR" evidence="3">
    <location>
        <begin position="312"/>
        <end position="345"/>
    </location>
</feature>
<dbReference type="SUPFAM" id="SSF48452">
    <property type="entry name" value="TPR-like"/>
    <property type="match status" value="2"/>
</dbReference>
<dbReference type="eggNOG" id="COG0457">
    <property type="taxonomic scope" value="Bacteria"/>
</dbReference>
<dbReference type="Proteomes" id="UP000003452">
    <property type="component" value="Unassembled WGS sequence"/>
</dbReference>
<accession>B5D1K7</accession>
<evidence type="ECO:0000256" key="3">
    <source>
        <dbReference type="PROSITE-ProRule" id="PRU00339"/>
    </source>
</evidence>
<evidence type="ECO:0000313" key="5">
    <source>
        <dbReference type="Proteomes" id="UP000003452"/>
    </source>
</evidence>
<name>B5D1K7_PHOPM</name>
<dbReference type="Gene3D" id="1.25.40.10">
    <property type="entry name" value="Tetratricopeptide repeat domain"/>
    <property type="match status" value="1"/>
</dbReference>
<dbReference type="InterPro" id="IPR019734">
    <property type="entry name" value="TPR_rpt"/>
</dbReference>
<dbReference type="InterPro" id="IPR050498">
    <property type="entry name" value="Ycf3"/>
</dbReference>
<keyword evidence="2 3" id="KW-0802">TPR repeat</keyword>
<keyword evidence="1" id="KW-0677">Repeat</keyword>
<dbReference type="EMBL" id="ABQC02000023">
    <property type="protein sequence ID" value="EDY94449.1"/>
    <property type="molecule type" value="Genomic_DNA"/>
</dbReference>
<comment type="caution">
    <text evidence="4">The sequence shown here is derived from an EMBL/GenBank/DDBJ whole genome shotgun (WGS) entry which is preliminary data.</text>
</comment>
<organism evidence="4 5">
    <name type="scientific">Phocaeicola plebeius (strain DSM 17135 / JCM 12973 / CCUG 54634 / M2)</name>
    <name type="common">Bacteroides plebeius</name>
    <dbReference type="NCBI Taxonomy" id="484018"/>
    <lineage>
        <taxon>Bacteria</taxon>
        <taxon>Pseudomonadati</taxon>
        <taxon>Bacteroidota</taxon>
        <taxon>Bacteroidia</taxon>
        <taxon>Bacteroidales</taxon>
        <taxon>Bacteroidaceae</taxon>
        <taxon>Phocaeicola</taxon>
    </lineage>
</organism>
<dbReference type="Pfam" id="PF14559">
    <property type="entry name" value="TPR_19"/>
    <property type="match status" value="1"/>
</dbReference>
<evidence type="ECO:0000256" key="2">
    <source>
        <dbReference type="ARBA" id="ARBA00022803"/>
    </source>
</evidence>
<dbReference type="PROSITE" id="PS50005">
    <property type="entry name" value="TPR"/>
    <property type="match status" value="3"/>
</dbReference>
<dbReference type="AlphaFoldDB" id="B5D1K7"/>
<reference evidence="4 5" key="1">
    <citation type="submission" date="2008-08" db="EMBL/GenBank/DDBJ databases">
        <title>Draft genome sequence of Bacteroides plebeius (DSM 17135).</title>
        <authorList>
            <person name="Sudarsanam P."/>
            <person name="Ley R."/>
            <person name="Guruge J."/>
            <person name="Turnbaugh P.J."/>
            <person name="Mahowald M."/>
            <person name="Liep D."/>
            <person name="Gordon J."/>
        </authorList>
    </citation>
    <scope>NUCLEOTIDE SEQUENCE [LARGE SCALE GENOMIC DNA]</scope>
    <source>
        <strain evidence="5">DSM 17135 / JCM 12973 / M2</strain>
    </source>
</reference>
<dbReference type="HOGENOM" id="CLU_003728_3_0_10"/>
<feature type="repeat" description="TPR" evidence="3">
    <location>
        <begin position="210"/>
        <end position="243"/>
    </location>
</feature>
<dbReference type="PANTHER" id="PTHR44858:SF1">
    <property type="entry name" value="UDP-N-ACETYLGLUCOSAMINE--PEPTIDE N-ACETYLGLUCOSAMINYLTRANSFERASE SPINDLY-RELATED"/>
    <property type="match status" value="1"/>
</dbReference>
<proteinExistence type="predicted"/>
<evidence type="ECO:0000256" key="1">
    <source>
        <dbReference type="ARBA" id="ARBA00022737"/>
    </source>
</evidence>
<evidence type="ECO:0000313" key="4">
    <source>
        <dbReference type="EMBL" id="EDY94449.1"/>
    </source>
</evidence>
<dbReference type="Pfam" id="PF13414">
    <property type="entry name" value="TPR_11"/>
    <property type="match status" value="1"/>
</dbReference>
<protein>
    <submittedName>
        <fullName evidence="4">Tetratricopeptide repeat protein</fullName>
    </submittedName>
</protein>
<dbReference type="InterPro" id="IPR011990">
    <property type="entry name" value="TPR-like_helical_dom_sf"/>
</dbReference>
<dbReference type="PANTHER" id="PTHR44858">
    <property type="entry name" value="TETRATRICOPEPTIDE REPEAT PROTEIN 6"/>
    <property type="match status" value="1"/>
</dbReference>
<reference evidence="4 5" key="2">
    <citation type="submission" date="2008-08" db="EMBL/GenBank/DDBJ databases">
        <authorList>
            <person name="Fulton L."/>
            <person name="Clifton S."/>
            <person name="Fulton B."/>
            <person name="Xu J."/>
            <person name="Minx P."/>
            <person name="Pepin K.H."/>
            <person name="Johnson M."/>
            <person name="Thiruvilangam P."/>
            <person name="Bhonagiri V."/>
            <person name="Nash W.E."/>
            <person name="Mardis E.R."/>
            <person name="Wilson R.K."/>
        </authorList>
    </citation>
    <scope>NUCLEOTIDE SEQUENCE [LARGE SCALE GENOMIC DNA]</scope>
    <source>
        <strain evidence="5">DSM 17135 / JCM 12973 / M2</strain>
    </source>
</reference>
<dbReference type="PROSITE" id="PS50293">
    <property type="entry name" value="TPR_REGION"/>
    <property type="match status" value="1"/>
</dbReference>
<gene>
    <name evidence="4" type="ORF">BACPLE_02850</name>
</gene>
<dbReference type="Pfam" id="PF13432">
    <property type="entry name" value="TPR_16"/>
    <property type="match status" value="1"/>
</dbReference>
<feature type="repeat" description="TPR" evidence="3">
    <location>
        <begin position="278"/>
        <end position="311"/>
    </location>
</feature>
<dbReference type="Gene3D" id="1.25.40.1040">
    <property type="match status" value="1"/>
</dbReference>
<dbReference type="SMART" id="SM00028">
    <property type="entry name" value="TPR"/>
    <property type="match status" value="8"/>
</dbReference>